<dbReference type="PROSITE" id="PS00211">
    <property type="entry name" value="ABC_TRANSPORTER_1"/>
    <property type="match status" value="1"/>
</dbReference>
<dbReference type="OrthoDB" id="9802264at2"/>
<dbReference type="RefSeq" id="WP_093314398.1">
    <property type="nucleotide sequence ID" value="NZ_FNPV01000007.1"/>
</dbReference>
<dbReference type="InterPro" id="IPR017871">
    <property type="entry name" value="ABC_transporter-like_CS"/>
</dbReference>
<organism evidence="5 6">
    <name type="scientific">Tindallia californiensis</name>
    <dbReference type="NCBI Taxonomy" id="159292"/>
    <lineage>
        <taxon>Bacteria</taxon>
        <taxon>Bacillati</taxon>
        <taxon>Bacillota</taxon>
        <taxon>Clostridia</taxon>
        <taxon>Peptostreptococcales</taxon>
        <taxon>Tindalliaceae</taxon>
        <taxon>Tindallia</taxon>
    </lineage>
</organism>
<dbReference type="InterPro" id="IPR027417">
    <property type="entry name" value="P-loop_NTPase"/>
</dbReference>
<reference evidence="5 6" key="1">
    <citation type="submission" date="2016-10" db="EMBL/GenBank/DDBJ databases">
        <authorList>
            <person name="de Groot N.N."/>
        </authorList>
    </citation>
    <scope>NUCLEOTIDE SEQUENCE [LARGE SCALE GENOMIC DNA]</scope>
    <source>
        <strain evidence="5 6">APO</strain>
    </source>
</reference>
<dbReference type="PANTHER" id="PTHR42781">
    <property type="entry name" value="SPERMIDINE/PUTRESCINE IMPORT ATP-BINDING PROTEIN POTA"/>
    <property type="match status" value="1"/>
</dbReference>
<dbReference type="Gene3D" id="2.40.50.100">
    <property type="match status" value="1"/>
</dbReference>
<evidence type="ECO:0000259" key="4">
    <source>
        <dbReference type="PROSITE" id="PS50893"/>
    </source>
</evidence>
<evidence type="ECO:0000256" key="3">
    <source>
        <dbReference type="ARBA" id="ARBA00022840"/>
    </source>
</evidence>
<dbReference type="SMART" id="SM00382">
    <property type="entry name" value="AAA"/>
    <property type="match status" value="1"/>
</dbReference>
<keyword evidence="3 5" id="KW-0067">ATP-binding</keyword>
<dbReference type="Pfam" id="PF00005">
    <property type="entry name" value="ABC_tran"/>
    <property type="match status" value="1"/>
</dbReference>
<evidence type="ECO:0000313" key="5">
    <source>
        <dbReference type="EMBL" id="SDZ05399.1"/>
    </source>
</evidence>
<dbReference type="GO" id="GO:0140359">
    <property type="term" value="F:ABC-type transporter activity"/>
    <property type="evidence" value="ECO:0007669"/>
    <property type="project" value="UniProtKB-ARBA"/>
</dbReference>
<dbReference type="PROSITE" id="PS50893">
    <property type="entry name" value="ABC_TRANSPORTER_2"/>
    <property type="match status" value="1"/>
</dbReference>
<evidence type="ECO:0000256" key="1">
    <source>
        <dbReference type="ARBA" id="ARBA00022448"/>
    </source>
</evidence>
<dbReference type="Proteomes" id="UP000199230">
    <property type="component" value="Unassembled WGS sequence"/>
</dbReference>
<keyword evidence="2" id="KW-0547">Nucleotide-binding</keyword>
<dbReference type="AlphaFoldDB" id="A0A1H3PYC3"/>
<dbReference type="GO" id="GO:0005524">
    <property type="term" value="F:ATP binding"/>
    <property type="evidence" value="ECO:0007669"/>
    <property type="project" value="UniProtKB-KW"/>
</dbReference>
<dbReference type="InterPro" id="IPR050093">
    <property type="entry name" value="ABC_SmlMolc_Importer"/>
</dbReference>
<dbReference type="InterPro" id="IPR003593">
    <property type="entry name" value="AAA+_ATPase"/>
</dbReference>
<dbReference type="InterPro" id="IPR003439">
    <property type="entry name" value="ABC_transporter-like_ATP-bd"/>
</dbReference>
<feature type="domain" description="ABC transporter" evidence="4">
    <location>
        <begin position="3"/>
        <end position="233"/>
    </location>
</feature>
<keyword evidence="6" id="KW-1185">Reference proteome</keyword>
<dbReference type="STRING" id="159292.SAMN05192546_107145"/>
<evidence type="ECO:0000313" key="6">
    <source>
        <dbReference type="Proteomes" id="UP000199230"/>
    </source>
</evidence>
<dbReference type="EMBL" id="FNPV01000007">
    <property type="protein sequence ID" value="SDZ05399.1"/>
    <property type="molecule type" value="Genomic_DNA"/>
</dbReference>
<dbReference type="FunFam" id="3.40.50.300:FF:000042">
    <property type="entry name" value="Maltose/maltodextrin ABC transporter, ATP-binding protein"/>
    <property type="match status" value="1"/>
</dbReference>
<dbReference type="Gene3D" id="3.40.50.300">
    <property type="entry name" value="P-loop containing nucleotide triphosphate hydrolases"/>
    <property type="match status" value="1"/>
</dbReference>
<dbReference type="GO" id="GO:0016887">
    <property type="term" value="F:ATP hydrolysis activity"/>
    <property type="evidence" value="ECO:0007669"/>
    <property type="project" value="InterPro"/>
</dbReference>
<dbReference type="GO" id="GO:0043190">
    <property type="term" value="C:ATP-binding cassette (ABC) transporter complex"/>
    <property type="evidence" value="ECO:0007669"/>
    <property type="project" value="UniProtKB-ARBA"/>
</dbReference>
<dbReference type="SUPFAM" id="SSF52540">
    <property type="entry name" value="P-loop containing nucleoside triphosphate hydrolases"/>
    <property type="match status" value="1"/>
</dbReference>
<name>A0A1H3PYC3_9FIRM</name>
<protein>
    <submittedName>
        <fullName evidence="5">Iron(III) transport system ATP-binding protein/spermidine/putrescine transport system ATP-binding protein</fullName>
    </submittedName>
</protein>
<accession>A0A1H3PYC3</accession>
<proteinExistence type="predicted"/>
<gene>
    <name evidence="5" type="ORF">SAMN05192546_107145</name>
</gene>
<sequence>MTLSLQGISKTYESVEAVKKMDLRIEEGELLVLVGPSGCGKTTILRMLAGMIPSDEGKILFRQQNLSLLPPEKRPTVTVFQDYALFPHMNVYQNIAYGLKVRGVSKKVIHQKTIDYMKLMQIEGLEERNINELSGGQKQRVALARAMVVDPDILLFDEPLSSLDAKLRVEMREEIRHIQQKTGITAVYVTHDQEEALAIADRVAVMNQGVIEQIGTPEEIYYQPATVFVADFIGFGNFIPAQIQRVSKDAIDFICLEKTFRQPVSQIKSPQGWHFSPEEPVTLFVRPESLLPNTNGLFSGRTLQKSFLGASTRFMIDSGLEYPLKMDVLTSIHSISPGILLSFDIAEVILFPAT</sequence>
<evidence type="ECO:0000256" key="2">
    <source>
        <dbReference type="ARBA" id="ARBA00022741"/>
    </source>
</evidence>
<dbReference type="PANTHER" id="PTHR42781:SF4">
    <property type="entry name" value="SPERMIDINE_PUTRESCINE IMPORT ATP-BINDING PROTEIN POTA"/>
    <property type="match status" value="1"/>
</dbReference>
<keyword evidence="1" id="KW-0813">Transport</keyword>